<evidence type="ECO:0000256" key="1">
    <source>
        <dbReference type="SAM" id="Phobius"/>
    </source>
</evidence>
<dbReference type="EMBL" id="CP022760">
    <property type="protein sequence ID" value="AXV84676.1"/>
    <property type="molecule type" value="Genomic_DNA"/>
</dbReference>
<accession>A0AAD0SC18</accession>
<evidence type="ECO:0008006" key="4">
    <source>
        <dbReference type="Google" id="ProtNLM"/>
    </source>
</evidence>
<evidence type="ECO:0000313" key="2">
    <source>
        <dbReference type="EMBL" id="AXV84676.1"/>
    </source>
</evidence>
<keyword evidence="1" id="KW-1133">Transmembrane helix</keyword>
<proteinExistence type="predicted"/>
<keyword evidence="1" id="KW-0472">Membrane</keyword>
<reference evidence="2 3" key="1">
    <citation type="submission" date="2017-08" db="EMBL/GenBank/DDBJ databases">
        <title>Genome sequences of Ralstonia solanacearum Species Complex (RSSC) isolated from Potato bacterial wilts in Korea.</title>
        <authorList>
            <person name="Cho H."/>
            <person name="Song E.-S."/>
            <person name="Lee Y.K."/>
            <person name="Lee S."/>
            <person name="Lee S.-W."/>
            <person name="Jo A."/>
            <person name="Kim J.-G."/>
            <person name="Hwang I."/>
        </authorList>
    </citation>
    <scope>NUCLEOTIDE SEQUENCE [LARGE SCALE GENOMIC DNA]</scope>
    <source>
        <strain evidence="2 3">T98</strain>
        <plasmid evidence="2 3">unnamed</plasmid>
    </source>
</reference>
<evidence type="ECO:0000313" key="3">
    <source>
        <dbReference type="Proteomes" id="UP000261758"/>
    </source>
</evidence>
<sequence>MKKPVLPTIAAYFLLLTATSALLTLYRMRVAGYAWNAPLIPHSSLSVRSQWLWVAGAAAANVGIAIALMRGWSWAKPLLFASLVVNEAVGLFTSETNLLAILLGLAFAAVPAIMVVLSRIEAPSRRTERIGRWAAARRAIGLCFYWAAAFVLFVVLTSLFSGNTPPGATGSDAGAGLFVVAALAIMLAGGTVIGTFAVAAREAALVLISLPSYLIVYCIWTDLSLKLVYPKHPWHFQWDDTGVWLAMLGMGGFGLMAVAEQREAA</sequence>
<feature type="transmembrane region" description="Helical" evidence="1">
    <location>
        <begin position="241"/>
        <end position="259"/>
    </location>
</feature>
<feature type="transmembrane region" description="Helical" evidence="1">
    <location>
        <begin position="51"/>
        <end position="69"/>
    </location>
</feature>
<feature type="transmembrane region" description="Helical" evidence="1">
    <location>
        <begin position="139"/>
        <end position="161"/>
    </location>
</feature>
<keyword evidence="1" id="KW-0812">Transmembrane</keyword>
<organism evidence="2 3">
    <name type="scientific">Ralstonia solanacearum</name>
    <name type="common">Pseudomonas solanacearum</name>
    <dbReference type="NCBI Taxonomy" id="305"/>
    <lineage>
        <taxon>Bacteria</taxon>
        <taxon>Pseudomonadati</taxon>
        <taxon>Pseudomonadota</taxon>
        <taxon>Betaproteobacteria</taxon>
        <taxon>Burkholderiales</taxon>
        <taxon>Burkholderiaceae</taxon>
        <taxon>Ralstonia</taxon>
        <taxon>Ralstonia solanacearum species complex</taxon>
    </lineage>
</organism>
<feature type="transmembrane region" description="Helical" evidence="1">
    <location>
        <begin position="98"/>
        <end position="118"/>
    </location>
</feature>
<feature type="transmembrane region" description="Helical" evidence="1">
    <location>
        <begin position="205"/>
        <end position="229"/>
    </location>
</feature>
<geneLocation type="plasmid" evidence="2 3">
    <name>unnamed</name>
</geneLocation>
<dbReference type="AlphaFoldDB" id="A0AAD0SC18"/>
<protein>
    <recommendedName>
        <fullName evidence="4">Transmembrane protein</fullName>
    </recommendedName>
</protein>
<feature type="transmembrane region" description="Helical" evidence="1">
    <location>
        <begin position="173"/>
        <end position="198"/>
    </location>
</feature>
<keyword evidence="2" id="KW-0614">Plasmid</keyword>
<gene>
    <name evidence="2" type="ORF">CJO77_17190</name>
</gene>
<name>A0AAD0SC18_RALSL</name>
<dbReference type="Proteomes" id="UP000261758">
    <property type="component" value="Plasmid unnamed"/>
</dbReference>